<comment type="subcellular location">
    <subcellularLocation>
        <location evidence="10">Cytoplasm</location>
    </subcellularLocation>
</comment>
<reference evidence="14 15" key="1">
    <citation type="submission" date="2018-07" db="EMBL/GenBank/DDBJ databases">
        <title>Dyella tabacisoli L4-6T, whole genome shotgun sequence.</title>
        <authorList>
            <person name="Zhou X.-K."/>
            <person name="Li W.-J."/>
            <person name="Duan Y.-Q."/>
        </authorList>
    </citation>
    <scope>NUCLEOTIDE SEQUENCE [LARGE SCALE GENOMIC DNA]</scope>
    <source>
        <strain evidence="14 15">L4-6</strain>
    </source>
</reference>
<feature type="compositionally biased region" description="Basic residues" evidence="11">
    <location>
        <begin position="344"/>
        <end position="353"/>
    </location>
</feature>
<dbReference type="InterPro" id="IPR027417">
    <property type="entry name" value="P-loop_NTPase"/>
</dbReference>
<evidence type="ECO:0000256" key="7">
    <source>
        <dbReference type="ARBA" id="ARBA00022833"/>
    </source>
</evidence>
<comment type="similarity">
    <text evidence="10">Belongs to the TRAFAC class YlqF/YawG GTPase family. RsgA subfamily.</text>
</comment>
<dbReference type="GO" id="GO:0042274">
    <property type="term" value="P:ribosomal small subunit biogenesis"/>
    <property type="evidence" value="ECO:0007669"/>
    <property type="project" value="UniProtKB-UniRule"/>
</dbReference>
<dbReference type="OrthoDB" id="9809485at2"/>
<evidence type="ECO:0000256" key="9">
    <source>
        <dbReference type="ARBA" id="ARBA00023134"/>
    </source>
</evidence>
<feature type="domain" description="CP-type G" evidence="13">
    <location>
        <begin position="100"/>
        <end position="257"/>
    </location>
</feature>
<dbReference type="PROSITE" id="PS50936">
    <property type="entry name" value="ENGC_GTPASE"/>
    <property type="match status" value="1"/>
</dbReference>
<keyword evidence="8 10" id="KW-0694">RNA-binding</keyword>
<keyword evidence="7 10" id="KW-0862">Zinc</keyword>
<feature type="binding site" evidence="10">
    <location>
        <position position="287"/>
    </location>
    <ligand>
        <name>Zn(2+)</name>
        <dbReference type="ChEBI" id="CHEBI:29105"/>
    </ligand>
</feature>
<evidence type="ECO:0000256" key="2">
    <source>
        <dbReference type="ARBA" id="ARBA00022517"/>
    </source>
</evidence>
<dbReference type="AlphaFoldDB" id="A0A369UY08"/>
<dbReference type="GO" id="GO:0005737">
    <property type="term" value="C:cytoplasm"/>
    <property type="evidence" value="ECO:0007669"/>
    <property type="project" value="UniProtKB-SubCell"/>
</dbReference>
<organism evidence="14 15">
    <name type="scientific">Dyella tabacisoli</name>
    <dbReference type="NCBI Taxonomy" id="2282381"/>
    <lineage>
        <taxon>Bacteria</taxon>
        <taxon>Pseudomonadati</taxon>
        <taxon>Pseudomonadota</taxon>
        <taxon>Gammaproteobacteria</taxon>
        <taxon>Lysobacterales</taxon>
        <taxon>Rhodanobacteraceae</taxon>
        <taxon>Dyella</taxon>
    </lineage>
</organism>
<dbReference type="PANTHER" id="PTHR32120:SF10">
    <property type="entry name" value="SMALL RIBOSOMAL SUBUNIT BIOGENESIS GTPASE RSGA"/>
    <property type="match status" value="1"/>
</dbReference>
<keyword evidence="2 10" id="KW-0690">Ribosome biogenesis</keyword>
<comment type="cofactor">
    <cofactor evidence="10">
        <name>Zn(2+)</name>
        <dbReference type="ChEBI" id="CHEBI:29105"/>
    </cofactor>
    <text evidence="10">Binds 1 zinc ion per subunit.</text>
</comment>
<evidence type="ECO:0000256" key="5">
    <source>
        <dbReference type="ARBA" id="ARBA00022741"/>
    </source>
</evidence>
<dbReference type="GO" id="GO:0003924">
    <property type="term" value="F:GTPase activity"/>
    <property type="evidence" value="ECO:0007669"/>
    <property type="project" value="UniProtKB-UniRule"/>
</dbReference>
<feature type="binding site" evidence="10">
    <location>
        <position position="293"/>
    </location>
    <ligand>
        <name>Zn(2+)</name>
        <dbReference type="ChEBI" id="CHEBI:29105"/>
    </ligand>
</feature>
<dbReference type="Gene3D" id="3.40.50.300">
    <property type="entry name" value="P-loop containing nucleotide triphosphate hydrolases"/>
    <property type="match status" value="1"/>
</dbReference>
<dbReference type="InterPro" id="IPR010914">
    <property type="entry name" value="RsgA_GTPase_dom"/>
</dbReference>
<feature type="binding site" evidence="10">
    <location>
        <position position="285"/>
    </location>
    <ligand>
        <name>Zn(2+)</name>
        <dbReference type="ChEBI" id="CHEBI:29105"/>
    </ligand>
</feature>
<dbReference type="InterPro" id="IPR004881">
    <property type="entry name" value="Ribosome_biogen_GTPase_RsgA"/>
</dbReference>
<dbReference type="HAMAP" id="MF_01820">
    <property type="entry name" value="GTPase_RsgA"/>
    <property type="match status" value="1"/>
</dbReference>
<evidence type="ECO:0000256" key="3">
    <source>
        <dbReference type="ARBA" id="ARBA00022723"/>
    </source>
</evidence>
<protein>
    <recommendedName>
        <fullName evidence="10">Small ribosomal subunit biogenesis GTPase RsgA</fullName>
        <ecNumber evidence="10">3.6.1.-</ecNumber>
    </recommendedName>
</protein>
<feature type="compositionally biased region" description="Basic and acidic residues" evidence="11">
    <location>
        <begin position="326"/>
        <end position="335"/>
    </location>
</feature>
<dbReference type="Pfam" id="PF03193">
    <property type="entry name" value="RsgA_GTPase"/>
    <property type="match status" value="1"/>
</dbReference>
<proteinExistence type="inferred from homology"/>
<feature type="binding site" evidence="10">
    <location>
        <begin position="147"/>
        <end position="150"/>
    </location>
    <ligand>
        <name>GTP</name>
        <dbReference type="ChEBI" id="CHEBI:37565"/>
    </ligand>
</feature>
<accession>A0A369UY08</accession>
<feature type="region of interest" description="Disordered" evidence="11">
    <location>
        <begin position="324"/>
        <end position="353"/>
    </location>
</feature>
<dbReference type="GO" id="GO:0005525">
    <property type="term" value="F:GTP binding"/>
    <property type="evidence" value="ECO:0007669"/>
    <property type="project" value="UniProtKB-UniRule"/>
</dbReference>
<dbReference type="PROSITE" id="PS51721">
    <property type="entry name" value="G_CP"/>
    <property type="match status" value="1"/>
</dbReference>
<feature type="binding site" evidence="10">
    <location>
        <begin position="199"/>
        <end position="207"/>
    </location>
    <ligand>
        <name>GTP</name>
        <dbReference type="ChEBI" id="CHEBI:37565"/>
    </ligand>
</feature>
<evidence type="ECO:0000313" key="14">
    <source>
        <dbReference type="EMBL" id="RDD83229.1"/>
    </source>
</evidence>
<evidence type="ECO:0000313" key="15">
    <source>
        <dbReference type="Proteomes" id="UP000253782"/>
    </source>
</evidence>
<evidence type="ECO:0000256" key="1">
    <source>
        <dbReference type="ARBA" id="ARBA00022490"/>
    </source>
</evidence>
<dbReference type="SUPFAM" id="SSF52540">
    <property type="entry name" value="P-loop containing nucleoside triphosphate hydrolases"/>
    <property type="match status" value="1"/>
</dbReference>
<keyword evidence="5 10" id="KW-0547">Nucleotide-binding</keyword>
<evidence type="ECO:0000256" key="6">
    <source>
        <dbReference type="ARBA" id="ARBA00022801"/>
    </source>
</evidence>
<evidence type="ECO:0000256" key="8">
    <source>
        <dbReference type="ARBA" id="ARBA00022884"/>
    </source>
</evidence>
<name>A0A369UY08_9GAMM</name>
<dbReference type="InterPro" id="IPR030378">
    <property type="entry name" value="G_CP_dom"/>
</dbReference>
<keyword evidence="3 10" id="KW-0479">Metal-binding</keyword>
<dbReference type="CDD" id="cd01854">
    <property type="entry name" value="YjeQ_EngC"/>
    <property type="match status" value="1"/>
</dbReference>
<dbReference type="RefSeq" id="WP_114843620.1">
    <property type="nucleotide sequence ID" value="NZ_JBHSPE010000001.1"/>
</dbReference>
<dbReference type="EMBL" id="QQAH01000001">
    <property type="protein sequence ID" value="RDD83229.1"/>
    <property type="molecule type" value="Genomic_DNA"/>
</dbReference>
<dbReference type="Proteomes" id="UP000253782">
    <property type="component" value="Unassembled WGS sequence"/>
</dbReference>
<feature type="domain" description="EngC GTPase" evidence="12">
    <location>
        <begin position="108"/>
        <end position="255"/>
    </location>
</feature>
<sequence length="353" mass="38551">MSTQIFSLHQLGWRPAYAQHLTIDDFEAGYPARVVGVHRNGLAVLSSQGAALVALPPQRAAMAETAITVGDWVMVEQDASRMLRLIERQSLIARVAAGSDHRLQSIAANLDTLFIVTSCNDDFNPSRLERYLALAFEAAVTPVVILTKPDMCADANHYADAARQVAPSVTLLMVNATDATSIAQLRPWLQSGQTVAFIGSSGVGKSTLTNMLVGDTTRLTAAIREDDAKGRHTTTSREMYALASGAWVIDTPGMRELRIGAASTGMSAVFDDIETLAAQCRFRDCRHESDEGCAIVSAMADGELDGRRFANYFKLQREAVNATLSTKERHERDRQFGTMSRTAMRAKRDRQGR</sequence>
<dbReference type="GO" id="GO:0046872">
    <property type="term" value="F:metal ion binding"/>
    <property type="evidence" value="ECO:0007669"/>
    <property type="project" value="UniProtKB-KW"/>
</dbReference>
<dbReference type="EC" id="3.6.1.-" evidence="10"/>
<evidence type="ECO:0000256" key="11">
    <source>
        <dbReference type="SAM" id="MobiDB-lite"/>
    </source>
</evidence>
<keyword evidence="4 10" id="KW-0699">rRNA-binding</keyword>
<evidence type="ECO:0000259" key="13">
    <source>
        <dbReference type="PROSITE" id="PS51721"/>
    </source>
</evidence>
<dbReference type="GO" id="GO:0019843">
    <property type="term" value="F:rRNA binding"/>
    <property type="evidence" value="ECO:0007669"/>
    <property type="project" value="UniProtKB-KW"/>
</dbReference>
<dbReference type="Gene3D" id="1.10.40.50">
    <property type="entry name" value="Probable gtpase engc, domain 3"/>
    <property type="match status" value="1"/>
</dbReference>
<evidence type="ECO:0000256" key="10">
    <source>
        <dbReference type="HAMAP-Rule" id="MF_01820"/>
    </source>
</evidence>
<dbReference type="NCBIfam" id="TIGR00157">
    <property type="entry name" value="ribosome small subunit-dependent GTPase A"/>
    <property type="match status" value="1"/>
</dbReference>
<comment type="function">
    <text evidence="10">One of several proteins that assist in the late maturation steps of the functional core of the 30S ribosomal subunit. Helps release RbfA from mature subunits. May play a role in the assembly of ribosomal proteins into the subunit. Circularly permuted GTPase that catalyzes slow GTP hydrolysis, GTPase activity is stimulated by the 30S ribosomal subunit.</text>
</comment>
<gene>
    <name evidence="10 14" type="primary">rsgA</name>
    <name evidence="14" type="ORF">DVJ77_01085</name>
</gene>
<keyword evidence="6 10" id="KW-0378">Hydrolase</keyword>
<keyword evidence="1 10" id="KW-0963">Cytoplasm</keyword>
<evidence type="ECO:0000259" key="12">
    <source>
        <dbReference type="PROSITE" id="PS50936"/>
    </source>
</evidence>
<comment type="subunit">
    <text evidence="10">Monomer. Associates with 30S ribosomal subunit, binds 16S rRNA.</text>
</comment>
<keyword evidence="9 10" id="KW-0342">GTP-binding</keyword>
<dbReference type="PANTHER" id="PTHR32120">
    <property type="entry name" value="SMALL RIBOSOMAL SUBUNIT BIOGENESIS GTPASE RSGA"/>
    <property type="match status" value="1"/>
</dbReference>
<feature type="binding site" evidence="10">
    <location>
        <position position="280"/>
    </location>
    <ligand>
        <name>Zn(2+)</name>
        <dbReference type="ChEBI" id="CHEBI:29105"/>
    </ligand>
</feature>
<keyword evidence="15" id="KW-1185">Reference proteome</keyword>
<evidence type="ECO:0000256" key="4">
    <source>
        <dbReference type="ARBA" id="ARBA00022730"/>
    </source>
</evidence>
<comment type="caution">
    <text evidence="14">The sequence shown here is derived from an EMBL/GenBank/DDBJ whole genome shotgun (WGS) entry which is preliminary data.</text>
</comment>